<dbReference type="STRING" id="1384056.N787_09930"/>
<dbReference type="InterPro" id="IPR005804">
    <property type="entry name" value="FA_desaturase_dom"/>
</dbReference>
<evidence type="ECO:0000256" key="8">
    <source>
        <dbReference type="ARBA" id="ARBA00023004"/>
    </source>
</evidence>
<evidence type="ECO:0000256" key="2">
    <source>
        <dbReference type="ARBA" id="ARBA00008749"/>
    </source>
</evidence>
<feature type="transmembrane region" description="Helical" evidence="13">
    <location>
        <begin position="62"/>
        <end position="80"/>
    </location>
</feature>
<evidence type="ECO:0000256" key="9">
    <source>
        <dbReference type="ARBA" id="ARBA00023098"/>
    </source>
</evidence>
<dbReference type="PRINTS" id="PR00075">
    <property type="entry name" value="FACDDSATRASE"/>
</dbReference>
<name>A0A091B1S0_9GAMM</name>
<keyword evidence="4 13" id="KW-0812">Transmembrane</keyword>
<dbReference type="AlphaFoldDB" id="A0A091B1S0"/>
<evidence type="ECO:0000256" key="12">
    <source>
        <dbReference type="SAM" id="MobiDB-lite"/>
    </source>
</evidence>
<feature type="domain" description="Fatty acid desaturase" evidence="14">
    <location>
        <begin position="84"/>
        <end position="313"/>
    </location>
</feature>
<dbReference type="Pfam" id="PF00487">
    <property type="entry name" value="FA_desaturase"/>
    <property type="match status" value="1"/>
</dbReference>
<evidence type="ECO:0000256" key="3">
    <source>
        <dbReference type="ARBA" id="ARBA00022516"/>
    </source>
</evidence>
<dbReference type="InterPro" id="IPR015876">
    <property type="entry name" value="Acyl-CoA_DS"/>
</dbReference>
<feature type="region of interest" description="Disordered" evidence="12">
    <location>
        <begin position="1"/>
        <end position="25"/>
    </location>
</feature>
<dbReference type="PATRIC" id="fig|1384056.3.peg.1210"/>
<evidence type="ECO:0000313" key="15">
    <source>
        <dbReference type="EMBL" id="KFN46538.1"/>
    </source>
</evidence>
<feature type="transmembrane region" description="Helical" evidence="13">
    <location>
        <begin position="234"/>
        <end position="256"/>
    </location>
</feature>
<keyword evidence="3" id="KW-0444">Lipid biosynthesis</keyword>
<evidence type="ECO:0000256" key="1">
    <source>
        <dbReference type="ARBA" id="ARBA00004141"/>
    </source>
</evidence>
<sequence>MATARATRRFTDPSPLDADHTAMPDRSSDALPAWRRALRAAALWFDTSAAPVDGEDPDRIDWLRVVPFIALHLACLAVFWVGFSWFALGVAAALYAVRMFAITGFYHRYFSHKAFRTSRPVQFVFAVLGAASVQRGPLWWAAHHRHHHRFADTEHDIHSPRHGFFRSHMGWFLTRRGFATNLDAIKDFARFPELRLLDRFDILVPVLLAGGLYALGAWLEGAYPQLGTTGPQLLVWGFFVSTIVLFHVTVTINSLAHRWGTRRFATRDDSRNNALLALLTFGEGWHNNHHHFPGSARQGFAWWELDITYLVLRTMALFGLVSDLKPVPANMRGARPESA</sequence>
<keyword evidence="6 13" id="KW-1133">Transmembrane helix</keyword>
<comment type="caution">
    <text evidence="15">The sequence shown here is derived from an EMBL/GenBank/DDBJ whole genome shotgun (WGS) entry which is preliminary data.</text>
</comment>
<keyword evidence="5" id="KW-0276">Fatty acid metabolism</keyword>
<dbReference type="PANTHER" id="PTHR11351:SF31">
    <property type="entry name" value="DESATURASE 1, ISOFORM A-RELATED"/>
    <property type="match status" value="1"/>
</dbReference>
<evidence type="ECO:0000256" key="13">
    <source>
        <dbReference type="SAM" id="Phobius"/>
    </source>
</evidence>
<keyword evidence="11" id="KW-0275">Fatty acid biosynthesis</keyword>
<proteinExistence type="inferred from homology"/>
<dbReference type="eggNOG" id="COG1398">
    <property type="taxonomic scope" value="Bacteria"/>
</dbReference>
<comment type="subcellular location">
    <subcellularLocation>
        <location evidence="1">Membrane</location>
        <topology evidence="1">Multi-pass membrane protein</topology>
    </subcellularLocation>
</comment>
<evidence type="ECO:0000256" key="6">
    <source>
        <dbReference type="ARBA" id="ARBA00022989"/>
    </source>
</evidence>
<evidence type="ECO:0000256" key="4">
    <source>
        <dbReference type="ARBA" id="ARBA00022692"/>
    </source>
</evidence>
<evidence type="ECO:0000256" key="10">
    <source>
        <dbReference type="ARBA" id="ARBA00023136"/>
    </source>
</evidence>
<dbReference type="GO" id="GO:0016020">
    <property type="term" value="C:membrane"/>
    <property type="evidence" value="ECO:0007669"/>
    <property type="project" value="UniProtKB-SubCell"/>
</dbReference>
<gene>
    <name evidence="15" type="ORF">N787_09930</name>
</gene>
<evidence type="ECO:0000259" key="14">
    <source>
        <dbReference type="Pfam" id="PF00487"/>
    </source>
</evidence>
<keyword evidence="10 13" id="KW-0472">Membrane</keyword>
<accession>A0A091B1S0</accession>
<feature type="transmembrane region" description="Helical" evidence="13">
    <location>
        <begin position="200"/>
        <end position="219"/>
    </location>
</feature>
<dbReference type="CDD" id="cd03505">
    <property type="entry name" value="Delta9-FADS-like"/>
    <property type="match status" value="1"/>
</dbReference>
<evidence type="ECO:0000256" key="7">
    <source>
        <dbReference type="ARBA" id="ARBA00023002"/>
    </source>
</evidence>
<evidence type="ECO:0000256" key="11">
    <source>
        <dbReference type="ARBA" id="ARBA00023160"/>
    </source>
</evidence>
<organism evidence="15 16">
    <name type="scientific">Arenimonas metalli CF5-1</name>
    <dbReference type="NCBI Taxonomy" id="1384056"/>
    <lineage>
        <taxon>Bacteria</taxon>
        <taxon>Pseudomonadati</taxon>
        <taxon>Pseudomonadota</taxon>
        <taxon>Gammaproteobacteria</taxon>
        <taxon>Lysobacterales</taxon>
        <taxon>Lysobacteraceae</taxon>
        <taxon>Arenimonas</taxon>
    </lineage>
</organism>
<protein>
    <recommendedName>
        <fullName evidence="14">Fatty acid desaturase domain-containing protein</fullName>
    </recommendedName>
</protein>
<keyword evidence="9" id="KW-0443">Lipid metabolism</keyword>
<reference evidence="15 16" key="1">
    <citation type="submission" date="2013-09" db="EMBL/GenBank/DDBJ databases">
        <title>Genome sequencing of Arenimonas metalli.</title>
        <authorList>
            <person name="Chen F."/>
            <person name="Wang G."/>
        </authorList>
    </citation>
    <scope>NUCLEOTIDE SEQUENCE [LARGE SCALE GENOMIC DNA]</scope>
    <source>
        <strain evidence="15 16">CF5-1</strain>
    </source>
</reference>
<dbReference type="GO" id="GO:0006633">
    <property type="term" value="P:fatty acid biosynthetic process"/>
    <property type="evidence" value="ECO:0007669"/>
    <property type="project" value="UniProtKB-KW"/>
</dbReference>
<keyword evidence="16" id="KW-1185">Reference proteome</keyword>
<evidence type="ECO:0000313" key="16">
    <source>
        <dbReference type="Proteomes" id="UP000029393"/>
    </source>
</evidence>
<dbReference type="PANTHER" id="PTHR11351">
    <property type="entry name" value="ACYL-COA DESATURASE"/>
    <property type="match status" value="1"/>
</dbReference>
<dbReference type="Proteomes" id="UP000029393">
    <property type="component" value="Unassembled WGS sequence"/>
</dbReference>
<feature type="transmembrane region" description="Helical" evidence="13">
    <location>
        <begin position="86"/>
        <end position="106"/>
    </location>
</feature>
<keyword evidence="7" id="KW-0560">Oxidoreductase</keyword>
<evidence type="ECO:0000256" key="5">
    <source>
        <dbReference type="ARBA" id="ARBA00022832"/>
    </source>
</evidence>
<dbReference type="EMBL" id="AVCK01000015">
    <property type="protein sequence ID" value="KFN46538.1"/>
    <property type="molecule type" value="Genomic_DNA"/>
</dbReference>
<dbReference type="GO" id="GO:0016717">
    <property type="term" value="F:oxidoreductase activity, acting on paired donors, with oxidation of a pair of donors resulting in the reduction of molecular oxygen to two molecules of water"/>
    <property type="evidence" value="ECO:0007669"/>
    <property type="project" value="InterPro"/>
</dbReference>
<comment type="similarity">
    <text evidence="2">Belongs to the fatty acid desaturase type 2 family.</text>
</comment>
<keyword evidence="8" id="KW-0408">Iron</keyword>